<proteinExistence type="predicted"/>
<keyword evidence="1" id="KW-0489">Methyltransferase</keyword>
<dbReference type="Gene3D" id="3.40.50.150">
    <property type="entry name" value="Vaccinia Virus protein VP39"/>
    <property type="match status" value="1"/>
</dbReference>
<reference evidence="1" key="1">
    <citation type="submission" date="2021-08" db="EMBL/GenBank/DDBJ databases">
        <authorList>
            <person name="Zhang H."/>
            <person name="Xu M."/>
            <person name="Yu Z."/>
            <person name="Yang L."/>
            <person name="Cai Y."/>
        </authorList>
    </citation>
    <scope>NUCLEOTIDE SEQUENCE</scope>
    <source>
        <strain evidence="1">CHL1</strain>
    </source>
</reference>
<protein>
    <submittedName>
        <fullName evidence="1">Class I SAM-dependent methyltransferase</fullName>
    </submittedName>
</protein>
<evidence type="ECO:0000313" key="2">
    <source>
        <dbReference type="Proteomes" id="UP000825701"/>
    </source>
</evidence>
<dbReference type="Proteomes" id="UP000825701">
    <property type="component" value="Chromosome"/>
</dbReference>
<evidence type="ECO:0000313" key="1">
    <source>
        <dbReference type="EMBL" id="QZN98617.1"/>
    </source>
</evidence>
<keyword evidence="1" id="KW-0808">Transferase</keyword>
<dbReference type="SUPFAM" id="SSF53335">
    <property type="entry name" value="S-adenosyl-L-methionine-dependent methyltransferases"/>
    <property type="match status" value="1"/>
</dbReference>
<dbReference type="GO" id="GO:0032259">
    <property type="term" value="P:methylation"/>
    <property type="evidence" value="ECO:0007669"/>
    <property type="project" value="UniProtKB-KW"/>
</dbReference>
<dbReference type="EMBL" id="CP081869">
    <property type="protein sequence ID" value="QZN98617.1"/>
    <property type="molecule type" value="Genomic_DNA"/>
</dbReference>
<organism evidence="1 2">
    <name type="scientific">Chenggangzhangella methanolivorans</name>
    <dbReference type="NCBI Taxonomy" id="1437009"/>
    <lineage>
        <taxon>Bacteria</taxon>
        <taxon>Pseudomonadati</taxon>
        <taxon>Pseudomonadota</taxon>
        <taxon>Alphaproteobacteria</taxon>
        <taxon>Hyphomicrobiales</taxon>
        <taxon>Methylopilaceae</taxon>
        <taxon>Chenggangzhangella</taxon>
    </lineage>
</organism>
<sequence length="279" mass="29536">MSGFDPDWLDLREPADHRSLANEPLERIAALFAGRETVSVTDLGAGSGSLLRALSPRLGPKQRWTLVDADEGLLAHARTRLSKWADASSDAGGRLLLQKTATEIEVMTLARDLSADPLPAAAAEADLVTASAFFDLAGHDWTEAFVSRLAASGKPLYAPLVYAGEKRFSPAHRLDAAALEAFNRHQLRDKGLGPAMGPGAALGLAEIGRAAGLACLSSPSPWRLDEADEALTRRLASDMAQAIAELPDGPELGEWLAFRLEHAASGVGVAHEDLLLQPG</sequence>
<gene>
    <name evidence="1" type="ORF">K6K41_16470</name>
</gene>
<dbReference type="GO" id="GO:0008168">
    <property type="term" value="F:methyltransferase activity"/>
    <property type="evidence" value="ECO:0007669"/>
    <property type="project" value="UniProtKB-KW"/>
</dbReference>
<dbReference type="RefSeq" id="WP_261401555.1">
    <property type="nucleotide sequence ID" value="NZ_CP081869.1"/>
</dbReference>
<dbReference type="KEGG" id="cmet:K6K41_16470"/>
<keyword evidence="2" id="KW-1185">Reference proteome</keyword>
<dbReference type="AlphaFoldDB" id="A0A9E6R8L5"/>
<name>A0A9E6R8L5_9HYPH</name>
<accession>A0A9E6R8L5</accession>
<dbReference type="InterPro" id="IPR029063">
    <property type="entry name" value="SAM-dependent_MTases_sf"/>
</dbReference>